<organism evidence="1 2">
    <name type="scientific">Ruegeria conchae</name>
    <dbReference type="NCBI Taxonomy" id="981384"/>
    <lineage>
        <taxon>Bacteria</taxon>
        <taxon>Pseudomonadati</taxon>
        <taxon>Pseudomonadota</taxon>
        <taxon>Alphaproteobacteria</taxon>
        <taxon>Rhodobacterales</taxon>
        <taxon>Roseobacteraceae</taxon>
        <taxon>Ruegeria</taxon>
    </lineage>
</organism>
<comment type="caution">
    <text evidence="1">The sequence shown here is derived from an EMBL/GenBank/DDBJ whole genome shotgun (WGS) entry which is preliminary data.</text>
</comment>
<dbReference type="CDD" id="cd07821">
    <property type="entry name" value="PYR_PYL_RCAR_like"/>
    <property type="match status" value="1"/>
</dbReference>
<evidence type="ECO:0000313" key="1">
    <source>
        <dbReference type="EMBL" id="RLK02596.1"/>
    </source>
</evidence>
<evidence type="ECO:0000313" key="2">
    <source>
        <dbReference type="Proteomes" id="UP000271700"/>
    </source>
</evidence>
<dbReference type="Gene3D" id="3.30.530.20">
    <property type="match status" value="1"/>
</dbReference>
<sequence>MGLFMRQSAARDKMTNVAGRDSILMTGTVIGNAYDFRKSSQRIEQMIHHERTLEINATTEAIWAVLSRFMQIDEIAPQIAYVEALTHEANGIGSKRRCYFENGSSLVEEVTEWDPNRGYSVRLSDMTAMPLTDAHATIAIKPLDGARTRVIWSMDYAVKYGPLGWFLGQTLMKMMMSKVLDSNLKALANKVNSDHIPDAEPAYY</sequence>
<dbReference type="STRING" id="981384.GCA_000192475_01279"/>
<protein>
    <submittedName>
        <fullName evidence="1">Polyketide cyclase/dehydrase/lipid transport protein</fullName>
    </submittedName>
</protein>
<dbReference type="Proteomes" id="UP000271700">
    <property type="component" value="Unassembled WGS sequence"/>
</dbReference>
<accession>A0A497ZBI7</accession>
<dbReference type="Pfam" id="PF10604">
    <property type="entry name" value="Polyketide_cyc2"/>
    <property type="match status" value="1"/>
</dbReference>
<reference evidence="1 2" key="1">
    <citation type="submission" date="2018-10" db="EMBL/GenBank/DDBJ databases">
        <title>Genomic Encyclopedia of Archaeal and Bacterial Type Strains, Phase II (KMG-II): from individual species to whole genera.</title>
        <authorList>
            <person name="Goeker M."/>
        </authorList>
    </citation>
    <scope>NUCLEOTIDE SEQUENCE [LARGE SCALE GENOMIC DNA]</scope>
    <source>
        <strain evidence="1 2">DSM 29317</strain>
    </source>
</reference>
<dbReference type="EMBL" id="RCCT01000005">
    <property type="protein sequence ID" value="RLK02596.1"/>
    <property type="molecule type" value="Genomic_DNA"/>
</dbReference>
<dbReference type="PANTHER" id="PTHR39332">
    <property type="entry name" value="BLL4707 PROTEIN"/>
    <property type="match status" value="1"/>
</dbReference>
<dbReference type="InterPro" id="IPR019587">
    <property type="entry name" value="Polyketide_cyclase/dehydratase"/>
</dbReference>
<keyword evidence="2" id="KW-1185">Reference proteome</keyword>
<dbReference type="AlphaFoldDB" id="A0A497ZBI7"/>
<gene>
    <name evidence="1" type="ORF">CLV75_3148</name>
</gene>
<dbReference type="PANTHER" id="PTHR39332:SF7">
    <property type="entry name" value="SRPBCC FAMILY PROTEIN"/>
    <property type="match status" value="1"/>
</dbReference>
<dbReference type="InterPro" id="IPR023393">
    <property type="entry name" value="START-like_dom_sf"/>
</dbReference>
<dbReference type="SUPFAM" id="SSF55961">
    <property type="entry name" value="Bet v1-like"/>
    <property type="match status" value="1"/>
</dbReference>
<proteinExistence type="predicted"/>
<name>A0A497ZBI7_9RHOB</name>